<dbReference type="Gene3D" id="1.10.1220.10">
    <property type="entry name" value="Met repressor-like"/>
    <property type="match status" value="1"/>
</dbReference>
<dbReference type="GO" id="GO:0006355">
    <property type="term" value="P:regulation of DNA-templated transcription"/>
    <property type="evidence" value="ECO:0007669"/>
    <property type="project" value="InterPro"/>
</dbReference>
<name>E7BLD4_PARAH</name>
<dbReference type="InterPro" id="IPR052991">
    <property type="entry name" value="Non-func_TypeII_TA_Antitoxin"/>
</dbReference>
<reference evidence="1" key="2">
    <citation type="journal article" date="2011" name="J. Microbiol. Methods">
        <title>DIY series of genetic cassettes useful in construction of versatile vectors specific for Alphaproteobacteria.</title>
        <authorList>
            <person name="Dziewit L."/>
            <person name="Adamczuk M."/>
            <person name="Szuplewska M."/>
            <person name="Bartosik D."/>
        </authorList>
    </citation>
    <scope>NUCLEOTIDE SEQUENCE</scope>
    <source>
        <strain evidence="1">JCM 7686</strain>
        <plasmid evidence="1">pAMI7</plasmid>
    </source>
</reference>
<dbReference type="AlphaFoldDB" id="E7BLD4"/>
<dbReference type="SUPFAM" id="SSF47598">
    <property type="entry name" value="Ribbon-helix-helix"/>
    <property type="match status" value="1"/>
</dbReference>
<reference evidence="1" key="1">
    <citation type="journal article" date="2011" name="FEMS Microbiol. Lett.">
        <title>Functional characterization of the type II PamI restriction-modification system derived from plasmid pAMI7 of Paracoccus aminophilus JCM 7686.</title>
        <authorList>
            <person name="Dziewit L."/>
            <person name="Kuczkowska K."/>
            <person name="Adamczuk M."/>
            <person name="Radlinska M."/>
            <person name="Bartosik D."/>
        </authorList>
    </citation>
    <scope>NUCLEOTIDE SEQUENCE</scope>
    <source>
        <strain evidence="1">JCM 7686</strain>
        <plasmid evidence="1">pAMI7</plasmid>
    </source>
</reference>
<organism evidence="1">
    <name type="scientific">Paracoccus aminophilus JCM 7686</name>
    <dbReference type="NCBI Taxonomy" id="1367847"/>
    <lineage>
        <taxon>Bacteria</taxon>
        <taxon>Pseudomonadati</taxon>
        <taxon>Pseudomonadota</taxon>
        <taxon>Alphaproteobacteria</taxon>
        <taxon>Rhodobacterales</taxon>
        <taxon>Paracoccaceae</taxon>
        <taxon>Paracoccus</taxon>
    </lineage>
</organism>
<dbReference type="EMBL" id="GQ468938">
    <property type="protein sequence ID" value="ADF47139.1"/>
    <property type="molecule type" value="Genomic_DNA"/>
</dbReference>
<dbReference type="PANTHER" id="PTHR40688">
    <property type="match status" value="1"/>
</dbReference>
<dbReference type="InterPro" id="IPR010985">
    <property type="entry name" value="Ribbon_hlx_hlx"/>
</dbReference>
<dbReference type="PANTHER" id="PTHR40688:SF2">
    <property type="entry name" value="RIBBON-HELIX-HELIX PROTEIN COPG DOMAIN-CONTAINING PROTEIN"/>
    <property type="match status" value="1"/>
</dbReference>
<sequence length="90" mass="10100">MITMEHTMPQRTASEPITIRTAKVAEIDALAGAMDRSRNYIVNQAIEQYLEANTWQMERIRDGIAATREGKVAPAGEVFAKIAKKHGWSR</sequence>
<geneLocation type="plasmid" evidence="1">
    <name>pAMI7</name>
</geneLocation>
<dbReference type="InterPro" id="IPR013321">
    <property type="entry name" value="Arc_rbn_hlx_hlx"/>
</dbReference>
<evidence type="ECO:0000313" key="1">
    <source>
        <dbReference type="EMBL" id="ADF47139.1"/>
    </source>
</evidence>
<protein>
    <submittedName>
        <fullName evidence="1">Antitoxin of addiction system</fullName>
    </submittedName>
</protein>
<dbReference type="CDD" id="cd22233">
    <property type="entry name" value="RHH_CopAso-like"/>
    <property type="match status" value="1"/>
</dbReference>
<keyword evidence="1" id="KW-0614">Plasmid</keyword>
<proteinExistence type="predicted"/>
<accession>E7BLD4</accession>